<dbReference type="PROSITE" id="PS50082">
    <property type="entry name" value="WD_REPEATS_2"/>
    <property type="match status" value="3"/>
</dbReference>
<evidence type="ECO:0000256" key="1">
    <source>
        <dbReference type="ARBA" id="ARBA00022574"/>
    </source>
</evidence>
<keyword evidence="4" id="KW-0175">Coiled coil</keyword>
<dbReference type="Gene3D" id="1.10.510.10">
    <property type="entry name" value="Transferase(Phosphotransferase) domain 1"/>
    <property type="match status" value="1"/>
</dbReference>
<dbReference type="OrthoDB" id="273771at2759"/>
<dbReference type="STRING" id="157652.A0A371I3A1"/>
<evidence type="ECO:0000313" key="7">
    <source>
        <dbReference type="EMBL" id="RDY09505.1"/>
    </source>
</evidence>
<dbReference type="PROSITE" id="PS00678">
    <property type="entry name" value="WD_REPEATS_1"/>
    <property type="match status" value="2"/>
</dbReference>
<dbReference type="GO" id="GO:0009640">
    <property type="term" value="P:photomorphogenesis"/>
    <property type="evidence" value="ECO:0007669"/>
    <property type="project" value="InterPro"/>
</dbReference>
<dbReference type="InterPro" id="IPR036322">
    <property type="entry name" value="WD40_repeat_dom_sf"/>
</dbReference>
<dbReference type="InterPro" id="IPR011009">
    <property type="entry name" value="Kinase-like_dom_sf"/>
</dbReference>
<dbReference type="InterPro" id="IPR020472">
    <property type="entry name" value="WD40_PAC1"/>
</dbReference>
<evidence type="ECO:0000256" key="5">
    <source>
        <dbReference type="SAM" id="MobiDB-lite"/>
    </source>
</evidence>
<dbReference type="SUPFAM" id="SSF50978">
    <property type="entry name" value="WD40 repeat-like"/>
    <property type="match status" value="2"/>
</dbReference>
<evidence type="ECO:0000259" key="6">
    <source>
        <dbReference type="PROSITE" id="PS50011"/>
    </source>
</evidence>
<dbReference type="SUPFAM" id="SSF56112">
    <property type="entry name" value="Protein kinase-like (PK-like)"/>
    <property type="match status" value="1"/>
</dbReference>
<gene>
    <name evidence="7" type="primary">SPA1</name>
    <name evidence="7" type="ORF">CR513_06113</name>
</gene>
<dbReference type="Gene3D" id="2.130.10.10">
    <property type="entry name" value="YVTN repeat-like/Quinoprotein amine dehydrogenase"/>
    <property type="match status" value="2"/>
</dbReference>
<feature type="domain" description="Protein kinase" evidence="6">
    <location>
        <begin position="156"/>
        <end position="512"/>
    </location>
</feature>
<dbReference type="SMART" id="SM00220">
    <property type="entry name" value="S_TKc"/>
    <property type="match status" value="1"/>
</dbReference>
<evidence type="ECO:0000256" key="4">
    <source>
        <dbReference type="SAM" id="Coils"/>
    </source>
</evidence>
<dbReference type="InterPro" id="IPR019775">
    <property type="entry name" value="WD40_repeat_CS"/>
</dbReference>
<keyword evidence="8" id="KW-1185">Reference proteome</keyword>
<keyword evidence="1 3" id="KW-0853">WD repeat</keyword>
<proteinExistence type="predicted"/>
<evidence type="ECO:0000256" key="2">
    <source>
        <dbReference type="ARBA" id="ARBA00022737"/>
    </source>
</evidence>
<accession>A0A371I3A1</accession>
<dbReference type="InterPro" id="IPR015943">
    <property type="entry name" value="WD40/YVTN_repeat-like_dom_sf"/>
</dbReference>
<dbReference type="Pfam" id="PF00400">
    <property type="entry name" value="WD40"/>
    <property type="match status" value="3"/>
</dbReference>
<dbReference type="InterPro" id="IPR044630">
    <property type="entry name" value="SPA1/2/3/4"/>
</dbReference>
<evidence type="ECO:0000313" key="8">
    <source>
        <dbReference type="Proteomes" id="UP000257109"/>
    </source>
</evidence>
<feature type="non-terminal residue" evidence="7">
    <location>
        <position position="1"/>
    </location>
</feature>
<dbReference type="GO" id="GO:0004672">
    <property type="term" value="F:protein kinase activity"/>
    <property type="evidence" value="ECO:0007669"/>
    <property type="project" value="InterPro"/>
</dbReference>
<protein>
    <submittedName>
        <fullName evidence="7">Protein SUPPRESSOR OF PHYA-105 1</fullName>
    </submittedName>
</protein>
<feature type="region of interest" description="Disordered" evidence="5">
    <location>
        <begin position="1"/>
        <end position="34"/>
    </location>
</feature>
<feature type="repeat" description="WD" evidence="3">
    <location>
        <begin position="1405"/>
        <end position="1445"/>
    </location>
</feature>
<keyword evidence="2" id="KW-0677">Repeat</keyword>
<dbReference type="PROSITE" id="PS50294">
    <property type="entry name" value="WD_REPEATS_REGION"/>
    <property type="match status" value="2"/>
</dbReference>
<dbReference type="PANTHER" id="PTHR44218">
    <property type="entry name" value="PROTEIN SPA1-RELATED 2"/>
    <property type="match status" value="1"/>
</dbReference>
<dbReference type="PANTHER" id="PTHR44218:SF10">
    <property type="entry name" value="LIGASE COP1, PUTATIVE-RELATED"/>
    <property type="match status" value="1"/>
</dbReference>
<dbReference type="Proteomes" id="UP000257109">
    <property type="component" value="Unassembled WGS sequence"/>
</dbReference>
<dbReference type="SMART" id="SM00320">
    <property type="entry name" value="WD40"/>
    <property type="match status" value="14"/>
</dbReference>
<dbReference type="InterPro" id="IPR000719">
    <property type="entry name" value="Prot_kinase_dom"/>
</dbReference>
<name>A0A371I3A1_MUCPR</name>
<dbReference type="PRINTS" id="PR00320">
    <property type="entry name" value="GPROTEINBRPT"/>
</dbReference>
<feature type="coiled-coil region" evidence="4">
    <location>
        <begin position="544"/>
        <end position="571"/>
    </location>
</feature>
<dbReference type="InterPro" id="IPR001680">
    <property type="entry name" value="WD40_rpt"/>
</dbReference>
<dbReference type="PROSITE" id="PS50011">
    <property type="entry name" value="PROTEIN_KINASE_DOM"/>
    <property type="match status" value="1"/>
</dbReference>
<dbReference type="GO" id="GO:0005524">
    <property type="term" value="F:ATP binding"/>
    <property type="evidence" value="ECO:0007669"/>
    <property type="project" value="InterPro"/>
</dbReference>
<feature type="coiled-coil region" evidence="4">
    <location>
        <begin position="1072"/>
        <end position="1099"/>
    </location>
</feature>
<feature type="repeat" description="WD" evidence="3">
    <location>
        <begin position="799"/>
        <end position="834"/>
    </location>
</feature>
<comment type="caution">
    <text evidence="7">The sequence shown here is derived from an EMBL/GenBank/DDBJ whole genome shotgun (WGS) entry which is preliminary data.</text>
</comment>
<evidence type="ECO:0000256" key="3">
    <source>
        <dbReference type="PROSITE-ProRule" id="PRU00221"/>
    </source>
</evidence>
<organism evidence="7 8">
    <name type="scientific">Mucuna pruriens</name>
    <name type="common">Velvet bean</name>
    <name type="synonym">Dolichos pruriens</name>
    <dbReference type="NCBI Taxonomy" id="157652"/>
    <lineage>
        <taxon>Eukaryota</taxon>
        <taxon>Viridiplantae</taxon>
        <taxon>Streptophyta</taxon>
        <taxon>Embryophyta</taxon>
        <taxon>Tracheophyta</taxon>
        <taxon>Spermatophyta</taxon>
        <taxon>Magnoliopsida</taxon>
        <taxon>eudicotyledons</taxon>
        <taxon>Gunneridae</taxon>
        <taxon>Pentapetalae</taxon>
        <taxon>rosids</taxon>
        <taxon>fabids</taxon>
        <taxon>Fabales</taxon>
        <taxon>Fabaceae</taxon>
        <taxon>Papilionoideae</taxon>
        <taxon>50 kb inversion clade</taxon>
        <taxon>NPAAA clade</taxon>
        <taxon>indigoferoid/millettioid clade</taxon>
        <taxon>Phaseoleae</taxon>
        <taxon>Mucuna</taxon>
    </lineage>
</organism>
<feature type="repeat" description="WD" evidence="3">
    <location>
        <begin position="894"/>
        <end position="934"/>
    </location>
</feature>
<dbReference type="EMBL" id="QJKJ01001037">
    <property type="protein sequence ID" value="RDY09505.1"/>
    <property type="molecule type" value="Genomic_DNA"/>
</dbReference>
<reference evidence="7" key="1">
    <citation type="submission" date="2018-05" db="EMBL/GenBank/DDBJ databases">
        <title>Draft genome of Mucuna pruriens seed.</title>
        <authorList>
            <person name="Nnadi N.E."/>
            <person name="Vos R."/>
            <person name="Hasami M.H."/>
            <person name="Devisetty U.K."/>
            <person name="Aguiy J.C."/>
        </authorList>
    </citation>
    <scope>NUCLEOTIDE SEQUENCE [LARGE SCALE GENOMIC DNA]</scope>
    <source>
        <strain evidence="7">JCA_2017</strain>
    </source>
</reference>
<sequence>MTTTNGGTGTEEHKRKTNDPFLKQGGHQNMPRSPRLCTSIRKEWPESLPNDNVIVNEDNGLNRYVTSSAGSGLPSSSFCSTIDSEHIVDVRNHNSRQAQRNQLAIESKYNSLSREVVPKVEEQIPLRLSKGLKGVDSEFWGLKSLPSNMDKAIISNNMDKAIASNNAHLISSITQSTSSAYNNYPQLIVKQTRKGKGVLCKDLDKGFSIGEVKSKEDEKPAFAAKFQSDTLLRSNVDDNKPLLEGTFISGSNGLNLREWLRSEGHKMKKSGRLHIFKQVLELVNFAHSQQGIVLLDFRPSCFTLLPSSKIKYIGSYGHQQGLDDEVMTCNVTRKRPLELNTCACQSLSAKQQKLCEETGSFSLQYHCNCIHGLWTTLNQTDSDTNRPVESRSKENLCQNISSCRHACIEEKQFMSVTIQLEEKWYYSPEVLNDGVCTLSSNIYSLGVLLFELLCNIESWEAHSTAMLNLCHRILPPKFLAENPKEAGFCLWLLHPEPSSRPNARMILESEFIRESEESNSVDDVGISDDEADTEQLLHFLISLEEEKKKQAAKLQEEINFLNEDIKEVERSYSFGTDSVFSLAQMNNSELRGNSLVFQDSSRSDINRSIGRRSFVDEERFLSNINQLENSYFSTRFRVLPKEASSASSNDKNVMESRCRLPLVENVNKEPKRIQSSIGCLESFFEGLCKFARYSKFEECGRLRNSDLLSSANVMCALSFDRDEDYIAAGGVSKKIKIFDLNAISSNSVDIQYPVVEMTNKSKLSCVCWNTYIKNHLASTDYDGVVQMWDADTGRPLSQYMEHQKRAWSVHFSLSDPKMFASGSDDCSVKLWNISEACFLLCILIRNSLGTIWNPANICCVQFSAYSTNLLFFGSADYKVYGYDLRHTRIPWCTLSGHGKAVSYVKFVDAETVVSASTDNSLKLWDLKKTSSSGLSSDACAITFKGHSNEKNFVGLSVLDGYIACGSESNEVYCYHKSLPVPIATHKFESIDPISGHLNSGDNNGQFVSSVCWRKKSNMLVAANSVGIVKLLKMTLESEFIRESEESNSVDDVGVSDNEAETEILLHFLISLREEKKKQAAKLEEVLHFLNEDIKEIERSYSFGTDSVFPLAQMNNPEVRGNSLHFQDSSSSDISRSIGRSFVGEERFKSNINQLGNAYFSARFPVLPKESSSVSSNDKNDVMESRCRLPHAENVNNEPRRIQSSVDCLASFCEGLCKYARYSKFEECGRLRNSDPPSSANIICALSFDPDEDYIAAAGISRKIKIFYLNNILSDSIDIQYPVVEMSNESKLSSVCWNTCIRNYLVSADYAGEVQMWDASTGQLLSQYAEHQMRAWSVHFSLSDPKMFASGSDDCSRNSLGTIRKNANICCVQFSAASTNLLFFGSSDHKVYGYDLRHTRIPWCTLAGHGKAVSYVKFIDAETVVSASTDNSLKLWDLKKTSSSGLSSDACVITFEGHSNKKNFVGLSVLDGYIACGSESNEVYCYHKSLPVPIATHKFESIDPISGHLNSGDNNGQFVSGVCWRKKSNMLAAANSVGIVKLLQMV</sequence>